<dbReference type="InterPro" id="IPR013325">
    <property type="entry name" value="RNA_pol_sigma_r2"/>
</dbReference>
<dbReference type="InterPro" id="IPR007627">
    <property type="entry name" value="RNA_pol_sigma70_r2"/>
</dbReference>
<accession>A0A1P8WRE6</accession>
<keyword evidence="6" id="KW-1185">Reference proteome</keyword>
<dbReference type="PANTHER" id="PTHR43133">
    <property type="entry name" value="RNA POLYMERASE ECF-TYPE SIGMA FACTO"/>
    <property type="match status" value="1"/>
</dbReference>
<dbReference type="GO" id="GO:0006352">
    <property type="term" value="P:DNA-templated transcription initiation"/>
    <property type="evidence" value="ECO:0007669"/>
    <property type="project" value="InterPro"/>
</dbReference>
<dbReference type="GO" id="GO:0016987">
    <property type="term" value="F:sigma factor activity"/>
    <property type="evidence" value="ECO:0007669"/>
    <property type="project" value="UniProtKB-KW"/>
</dbReference>
<evidence type="ECO:0000313" key="5">
    <source>
        <dbReference type="EMBL" id="APZ96632.1"/>
    </source>
</evidence>
<evidence type="ECO:0000313" key="6">
    <source>
        <dbReference type="Proteomes" id="UP000187735"/>
    </source>
</evidence>
<dbReference type="Pfam" id="PF04542">
    <property type="entry name" value="Sigma70_r2"/>
    <property type="match status" value="1"/>
</dbReference>
<reference evidence="5 6" key="1">
    <citation type="journal article" date="2016" name="Front. Microbiol.">
        <title>Fuerstia marisgermanicae gen. nov., sp. nov., an Unusual Member of the Phylum Planctomycetes from the German Wadden Sea.</title>
        <authorList>
            <person name="Kohn T."/>
            <person name="Heuer A."/>
            <person name="Jogler M."/>
            <person name="Vollmers J."/>
            <person name="Boedeker C."/>
            <person name="Bunk B."/>
            <person name="Rast P."/>
            <person name="Borchert D."/>
            <person name="Glockner I."/>
            <person name="Freese H.M."/>
            <person name="Klenk H.P."/>
            <person name="Overmann J."/>
            <person name="Kaster A.K."/>
            <person name="Rohde M."/>
            <person name="Wiegand S."/>
            <person name="Jogler C."/>
        </authorList>
    </citation>
    <scope>NUCLEOTIDE SEQUENCE [LARGE SCALE GENOMIC DNA]</scope>
    <source>
        <strain evidence="5 6">NH11</strain>
    </source>
</reference>
<dbReference type="Gene3D" id="1.10.1740.10">
    <property type="match status" value="1"/>
</dbReference>
<dbReference type="InterPro" id="IPR014284">
    <property type="entry name" value="RNA_pol_sigma-70_dom"/>
</dbReference>
<dbReference type="KEGG" id="fmr:Fuma_06305"/>
<evidence type="ECO:0000256" key="3">
    <source>
        <dbReference type="ARBA" id="ARBA00023163"/>
    </source>
</evidence>
<gene>
    <name evidence="5" type="ORF">Fuma_06305</name>
</gene>
<evidence type="ECO:0000256" key="1">
    <source>
        <dbReference type="ARBA" id="ARBA00023015"/>
    </source>
</evidence>
<dbReference type="PANTHER" id="PTHR43133:SF51">
    <property type="entry name" value="RNA POLYMERASE SIGMA FACTOR"/>
    <property type="match status" value="1"/>
</dbReference>
<dbReference type="AlphaFoldDB" id="A0A1P8WRE6"/>
<dbReference type="EMBL" id="CP017641">
    <property type="protein sequence ID" value="APZ96632.1"/>
    <property type="molecule type" value="Genomic_DNA"/>
</dbReference>
<dbReference type="Proteomes" id="UP000187735">
    <property type="component" value="Chromosome"/>
</dbReference>
<dbReference type="InterPro" id="IPR039425">
    <property type="entry name" value="RNA_pol_sigma-70-like"/>
</dbReference>
<evidence type="ECO:0000256" key="2">
    <source>
        <dbReference type="ARBA" id="ARBA00023082"/>
    </source>
</evidence>
<dbReference type="SUPFAM" id="SSF88946">
    <property type="entry name" value="Sigma2 domain of RNA polymerase sigma factors"/>
    <property type="match status" value="1"/>
</dbReference>
<organism evidence="5 6">
    <name type="scientific">Fuerstiella marisgermanici</name>
    <dbReference type="NCBI Taxonomy" id="1891926"/>
    <lineage>
        <taxon>Bacteria</taxon>
        <taxon>Pseudomonadati</taxon>
        <taxon>Planctomycetota</taxon>
        <taxon>Planctomycetia</taxon>
        <taxon>Planctomycetales</taxon>
        <taxon>Planctomycetaceae</taxon>
        <taxon>Fuerstiella</taxon>
    </lineage>
</organism>
<protein>
    <submittedName>
        <fullName evidence="5">RNA polymerase sigma factor</fullName>
    </submittedName>
</protein>
<keyword evidence="3" id="KW-0804">Transcription</keyword>
<feature type="domain" description="RNA polymerase sigma-70 region 2" evidence="4">
    <location>
        <begin position="21"/>
        <end position="88"/>
    </location>
</feature>
<proteinExistence type="predicted"/>
<keyword evidence="2" id="KW-0731">Sigma factor</keyword>
<keyword evidence="1" id="KW-0805">Transcription regulation</keyword>
<name>A0A1P8WRE6_9PLAN</name>
<dbReference type="NCBIfam" id="TIGR02937">
    <property type="entry name" value="sigma70-ECF"/>
    <property type="match status" value="1"/>
</dbReference>
<dbReference type="STRING" id="1891926.Fuma_06305"/>
<sequence length="225" mass="25713">MNAAAHPSTATARIAMEDLCQTYWPPVYAFVRRQGIPRTDAEDATQAFFLHLLNSDFVQTADRDRGRFRSFLLKSVSNYLKADYRKQTATKRGGAVEIFSLDFDAGEKQYNAEASESVTPEQLFERRWALTLLQNTVNQLRSEYADRNHLKLFDALEAHVNQNAARLPYAELCDTLGMTEDAIKQAARRLKLRYREILRTEIANTVDSKDDIDDELRQLMNALSG</sequence>
<evidence type="ECO:0000259" key="4">
    <source>
        <dbReference type="Pfam" id="PF04542"/>
    </source>
</evidence>